<name>A0A7Y7PSG7_9BACT</name>
<organism evidence="1 2">
    <name type="scientific">Hymenobacter lapidiphilus</name>
    <dbReference type="NCBI Taxonomy" id="2608003"/>
    <lineage>
        <taxon>Bacteria</taxon>
        <taxon>Pseudomonadati</taxon>
        <taxon>Bacteroidota</taxon>
        <taxon>Cytophagia</taxon>
        <taxon>Cytophagales</taxon>
        <taxon>Hymenobacteraceae</taxon>
        <taxon>Hymenobacter</taxon>
    </lineage>
</organism>
<sequence>MAPHRAARQVMETLAARIARKKQELQAAAPRIALAMATAGLSLVRLRIERDGLPGKSYSTLTVPTFLFYNRTLNAGGRAYIKQNKRGTWGALRGAQGLPSDRVTLGYTNRMWNSLTATGSGATGTVFTARVVSTDREGADRVRYNRARYGDFLQPNAAETKRLGLSAEREITRILQSP</sequence>
<dbReference type="EMBL" id="JABKAU010000054">
    <property type="protein sequence ID" value="NVO33213.1"/>
    <property type="molecule type" value="Genomic_DNA"/>
</dbReference>
<proteinExistence type="predicted"/>
<comment type="caution">
    <text evidence="1">The sequence shown here is derived from an EMBL/GenBank/DDBJ whole genome shotgun (WGS) entry which is preliminary data.</text>
</comment>
<dbReference type="Proteomes" id="UP000565521">
    <property type="component" value="Unassembled WGS sequence"/>
</dbReference>
<evidence type="ECO:0000313" key="1">
    <source>
        <dbReference type="EMBL" id="NVO33213.1"/>
    </source>
</evidence>
<dbReference type="AlphaFoldDB" id="A0A7Y7PSG7"/>
<protein>
    <submittedName>
        <fullName evidence="1">Uncharacterized protein</fullName>
    </submittedName>
</protein>
<dbReference type="RefSeq" id="WP_176910045.1">
    <property type="nucleotide sequence ID" value="NZ_JABKAU010000054.1"/>
</dbReference>
<reference evidence="1 2" key="1">
    <citation type="submission" date="2020-05" db="EMBL/GenBank/DDBJ databases">
        <title>Hymenobacter terrestris sp. nov. and Hymenobacter lapidiphilus sp. nov., isolated from regoliths in Antarctica.</title>
        <authorList>
            <person name="Sedlacek I."/>
            <person name="Pantucek R."/>
            <person name="Zeman M."/>
            <person name="Holochova P."/>
            <person name="Kralova S."/>
            <person name="Stankova E."/>
            <person name="Sedo O."/>
            <person name="Micenkova L."/>
            <person name="Svec P."/>
            <person name="Gupta V."/>
            <person name="Sood U."/>
            <person name="Korpole U.S."/>
            <person name="Lal R."/>
        </authorList>
    </citation>
    <scope>NUCLEOTIDE SEQUENCE [LARGE SCALE GENOMIC DNA]</scope>
    <source>
        <strain evidence="1 2">P5342</strain>
    </source>
</reference>
<gene>
    <name evidence="1" type="ORF">HW554_18560</name>
</gene>
<evidence type="ECO:0000313" key="2">
    <source>
        <dbReference type="Proteomes" id="UP000565521"/>
    </source>
</evidence>
<accession>A0A7Y7PSG7</accession>
<keyword evidence="2" id="KW-1185">Reference proteome</keyword>